<dbReference type="OrthoDB" id="252224at2157"/>
<gene>
    <name evidence="3" type="ORF">SY89_02352</name>
</gene>
<dbReference type="PROSITE" id="PS50206">
    <property type="entry name" value="RHODANESE_3"/>
    <property type="match status" value="1"/>
</dbReference>
<proteinExistence type="predicted"/>
<evidence type="ECO:0000313" key="4">
    <source>
        <dbReference type="Proteomes" id="UP000050535"/>
    </source>
</evidence>
<sequence length="277" mass="29513">MNRREYLAALGAASTAAVAGCTSGDGTPSGDAPFEHPGTLEETFVANGDYPDDDDPADGYPPSFPDPPAAPEVDDDALETISVNDETVRLLPIDDAIAWFRRADARFVDARGLDQYTRSHLYGSVLSPAQQGSSGGGIEGWPADDRVVAYCGCPHHLSSVRAAGLQKAGFENVYVIDEGFYEWSDRAYPMAGTTFGDATAADVSEWFIDGEIDPAYAGSYAWAAVGRQYEAAPVGDDGRFSIHLRFTDVDAETPVQITTPAFTRTDPLGELADGTVQ</sequence>
<accession>A0A0N8I085</accession>
<organism evidence="3 4">
    <name type="scientific">Halolamina pelagica</name>
    <dbReference type="NCBI Taxonomy" id="699431"/>
    <lineage>
        <taxon>Archaea</taxon>
        <taxon>Methanobacteriati</taxon>
        <taxon>Methanobacteriota</taxon>
        <taxon>Stenosarchaea group</taxon>
        <taxon>Halobacteria</taxon>
        <taxon>Halobacteriales</taxon>
        <taxon>Haloferacaceae</taxon>
    </lineage>
</organism>
<reference evidence="4" key="1">
    <citation type="submission" date="2013-11" db="EMBL/GenBank/DDBJ databases">
        <authorList>
            <person name="Hoang H.T."/>
            <person name="Killian M.L."/>
            <person name="Madson D.M."/>
            <person name="Arruda P.H.E."/>
            <person name="Sun D."/>
            <person name="Schwartz K.J."/>
            <person name="Yoon K."/>
        </authorList>
    </citation>
    <scope>NUCLEOTIDE SEQUENCE [LARGE SCALE GENOMIC DNA]</scope>
    <source>
        <strain evidence="4">CDK2</strain>
    </source>
</reference>
<dbReference type="EMBL" id="LGUC01000001">
    <property type="protein sequence ID" value="KPN31603.1"/>
    <property type="molecule type" value="Genomic_DNA"/>
</dbReference>
<dbReference type="AlphaFoldDB" id="A0A0N8I085"/>
<protein>
    <submittedName>
        <fullName evidence="3">Rhodanese-like domain protein</fullName>
    </submittedName>
</protein>
<evidence type="ECO:0000313" key="3">
    <source>
        <dbReference type="EMBL" id="KPN31603.1"/>
    </source>
</evidence>
<dbReference type="PROSITE" id="PS51257">
    <property type="entry name" value="PROKAR_LIPOPROTEIN"/>
    <property type="match status" value="1"/>
</dbReference>
<name>A0A0N8I085_9EURY</name>
<dbReference type="Gene3D" id="3.40.250.10">
    <property type="entry name" value="Rhodanese-like domain"/>
    <property type="match status" value="1"/>
</dbReference>
<dbReference type="CDD" id="cd00158">
    <property type="entry name" value="RHOD"/>
    <property type="match status" value="1"/>
</dbReference>
<dbReference type="InterPro" id="IPR001763">
    <property type="entry name" value="Rhodanese-like_dom"/>
</dbReference>
<dbReference type="Pfam" id="PF00581">
    <property type="entry name" value="Rhodanese"/>
    <property type="match status" value="1"/>
</dbReference>
<feature type="domain" description="Rhodanese" evidence="2">
    <location>
        <begin position="101"/>
        <end position="192"/>
    </location>
</feature>
<keyword evidence="4" id="KW-1185">Reference proteome</keyword>
<dbReference type="STRING" id="699431.SY89_02352"/>
<dbReference type="InterPro" id="IPR036873">
    <property type="entry name" value="Rhodanese-like_dom_sf"/>
</dbReference>
<dbReference type="RefSeq" id="WP_054584154.1">
    <property type="nucleotide sequence ID" value="NZ_LGUC01000001.1"/>
</dbReference>
<dbReference type="SUPFAM" id="SSF52821">
    <property type="entry name" value="Rhodanese/Cell cycle control phosphatase"/>
    <property type="match status" value="1"/>
</dbReference>
<evidence type="ECO:0000259" key="2">
    <source>
        <dbReference type="PROSITE" id="PS50206"/>
    </source>
</evidence>
<dbReference type="SMART" id="SM00450">
    <property type="entry name" value="RHOD"/>
    <property type="match status" value="1"/>
</dbReference>
<evidence type="ECO:0000256" key="1">
    <source>
        <dbReference type="SAM" id="MobiDB-lite"/>
    </source>
</evidence>
<dbReference type="Proteomes" id="UP000050535">
    <property type="component" value="Unassembled WGS sequence"/>
</dbReference>
<comment type="caution">
    <text evidence="3">The sequence shown here is derived from an EMBL/GenBank/DDBJ whole genome shotgun (WGS) entry which is preliminary data.</text>
</comment>
<feature type="region of interest" description="Disordered" evidence="1">
    <location>
        <begin position="43"/>
        <end position="73"/>
    </location>
</feature>